<gene>
    <name evidence="1" type="ORF">FKV68_01170</name>
</gene>
<name>A0A859QJU2_9HYPH</name>
<proteinExistence type="predicted"/>
<dbReference type="KEGG" id="emx:FKV68_01170"/>
<sequence>MMPSSGDWPVPRPHQMWTKALSPSPGLCPAFKEPSRRCLRAATVFCCAALPHYPMPHYSAVRPSGRTKDAVSL</sequence>
<keyword evidence="2" id="KW-1185">Reference proteome</keyword>
<evidence type="ECO:0000313" key="2">
    <source>
        <dbReference type="Proteomes" id="UP000510721"/>
    </source>
</evidence>
<evidence type="ECO:0000313" key="1">
    <source>
        <dbReference type="EMBL" id="QLL60146.1"/>
    </source>
</evidence>
<dbReference type="Proteomes" id="UP000510721">
    <property type="component" value="Chromosome"/>
</dbReference>
<dbReference type="AlphaFoldDB" id="A0A859QJU2"/>
<organism evidence="1 2">
    <name type="scientific">Sinorhizobium mexicanum</name>
    <dbReference type="NCBI Taxonomy" id="375549"/>
    <lineage>
        <taxon>Bacteria</taxon>
        <taxon>Pseudomonadati</taxon>
        <taxon>Pseudomonadota</taxon>
        <taxon>Alphaproteobacteria</taxon>
        <taxon>Hyphomicrobiales</taxon>
        <taxon>Rhizobiaceae</taxon>
        <taxon>Sinorhizobium/Ensifer group</taxon>
        <taxon>Sinorhizobium</taxon>
    </lineage>
</organism>
<dbReference type="EMBL" id="CP041238">
    <property type="protein sequence ID" value="QLL60146.1"/>
    <property type="molecule type" value="Genomic_DNA"/>
</dbReference>
<accession>A0A859QJU2</accession>
<reference evidence="1 2" key="1">
    <citation type="submission" date="2019-06" db="EMBL/GenBank/DDBJ databases">
        <title>Complete genome sequence of Ensifer mexicanus ITTG R7 isolated from nodules of Acacia angustissima (Mill.) Kuntze.</title>
        <authorList>
            <person name="Rincon-Rosales R."/>
            <person name="Rogel M.A."/>
            <person name="Guerrero G."/>
            <person name="Rincon-Molina C.I."/>
            <person name="Lopez-Lopez A."/>
            <person name="Martinez-Romero E."/>
        </authorList>
    </citation>
    <scope>NUCLEOTIDE SEQUENCE [LARGE SCALE GENOMIC DNA]</scope>
    <source>
        <strain evidence="1 2">ITTG R7</strain>
    </source>
</reference>
<protein>
    <submittedName>
        <fullName evidence="1">Uncharacterized protein</fullName>
    </submittedName>
</protein>